<feature type="region of interest" description="Disordered" evidence="1">
    <location>
        <begin position="325"/>
        <end position="576"/>
    </location>
</feature>
<dbReference type="PANTHER" id="PTHR40635:SF1">
    <property type="match status" value="1"/>
</dbReference>
<sequence length="576" mass="61820">MRSSVSASPAPGRQSASAAPSAGPSRGGRAASQSANQPQVNDGSGGFSQRNLYYLRSSPYTVLQMVLYLDARHVAWMNAPSEEANGLRANGEVIMQKALAVLRTRIMDKLRKESGSNGRMGVVSRKEKVDVYASYDFQMAYFFRKMSDRHAVLLKEKSLMFPHSSEAMPLTSETEAGNDPIPSSSERAAKRRRTDVEDTSGLFLGDGAQAGIAEEEVVAAKPEEEDDEAAAALLQNSAGVDVNTNEGFYDPMQDDYFQSAEEIAEQEQGLKPRLRVNAHIPPCLPRYSGFRIFGKMLVVVIEPSKSVIADNPDLFGAAPPTEVRQLSVTPMPGGPAGRASSRARTQSRLTSVRGPSSTPGPSASRNTREGSRRDSRAPSPGIGATLFLGSTPTPTPEPESRRFGSRGVSRAMSATPGPGGHEDPPRTRDPEVRSNALVDAINQRSTQNIRKLPPVPRFFDNEEMQGGGGGAAVIASTSERHSSRQSQAPSPTPEAAQETRPRASSILPRQARPSDDEPIFGDDDDSTLPALGTTFDFGDPEEHQLGDGDDDDDDPPTGLALATQMMEAGGQREQNE</sequence>
<gene>
    <name evidence="2" type="ORF">JKIAZH3_G4164</name>
</gene>
<proteinExistence type="predicted"/>
<feature type="compositionally biased region" description="Polar residues" evidence="1">
    <location>
        <begin position="171"/>
        <end position="186"/>
    </location>
</feature>
<evidence type="ECO:0000313" key="2">
    <source>
        <dbReference type="EMBL" id="CAD6955915.1"/>
    </source>
</evidence>
<feature type="compositionally biased region" description="Low complexity" evidence="1">
    <location>
        <begin position="1"/>
        <end position="35"/>
    </location>
</feature>
<evidence type="ECO:0000313" key="3">
    <source>
        <dbReference type="Proteomes" id="UP000836402"/>
    </source>
</evidence>
<feature type="compositionally biased region" description="Basic and acidic residues" evidence="1">
    <location>
        <begin position="366"/>
        <end position="376"/>
    </location>
</feature>
<reference evidence="2" key="1">
    <citation type="submission" date="2020-10" db="EMBL/GenBank/DDBJ databases">
        <authorList>
            <person name="Sedaghatjoo S."/>
        </authorList>
    </citation>
    <scope>NUCLEOTIDE SEQUENCE</scope>
    <source>
        <strain evidence="2">AZH3</strain>
    </source>
</reference>
<dbReference type="EMBL" id="CAJHJG010006263">
    <property type="protein sequence ID" value="CAD6955915.1"/>
    <property type="molecule type" value="Genomic_DNA"/>
</dbReference>
<dbReference type="Proteomes" id="UP000836402">
    <property type="component" value="Unassembled WGS sequence"/>
</dbReference>
<feature type="region of interest" description="Disordered" evidence="1">
    <location>
        <begin position="1"/>
        <end position="44"/>
    </location>
</feature>
<comment type="caution">
    <text evidence="2">The sequence shown here is derived from an EMBL/GenBank/DDBJ whole genome shotgun (WGS) entry which is preliminary data.</text>
</comment>
<evidence type="ECO:0000256" key="1">
    <source>
        <dbReference type="SAM" id="MobiDB-lite"/>
    </source>
</evidence>
<dbReference type="PANTHER" id="PTHR40635">
    <property type="match status" value="1"/>
</dbReference>
<organism evidence="2 3">
    <name type="scientific">Tilletia caries</name>
    <name type="common">wheat bunt fungus</name>
    <dbReference type="NCBI Taxonomy" id="13290"/>
    <lineage>
        <taxon>Eukaryota</taxon>
        <taxon>Fungi</taxon>
        <taxon>Dikarya</taxon>
        <taxon>Basidiomycota</taxon>
        <taxon>Ustilaginomycotina</taxon>
        <taxon>Exobasidiomycetes</taxon>
        <taxon>Tilletiales</taxon>
        <taxon>Tilletiaceae</taxon>
        <taxon>Tilletia</taxon>
    </lineage>
</organism>
<feature type="compositionally biased region" description="Acidic residues" evidence="1">
    <location>
        <begin position="516"/>
        <end position="526"/>
    </location>
</feature>
<keyword evidence="3" id="KW-1185">Reference proteome</keyword>
<accession>A0ABN7J6U2</accession>
<feature type="compositionally biased region" description="Basic and acidic residues" evidence="1">
    <location>
        <begin position="420"/>
        <end position="432"/>
    </location>
</feature>
<protein>
    <submittedName>
        <fullName evidence="2">Uncharacterized protein</fullName>
    </submittedName>
</protein>
<name>A0ABN7J6U2_9BASI</name>
<feature type="region of interest" description="Disordered" evidence="1">
    <location>
        <begin position="166"/>
        <end position="198"/>
    </location>
</feature>
<feature type="compositionally biased region" description="Polar residues" evidence="1">
    <location>
        <begin position="342"/>
        <end position="365"/>
    </location>
</feature>